<sequence length="116" mass="12941">MSSLNLTPRQNHRETQIYGGRGEYGTSENLTDRDTETGQDIGHQIPGSDEYSPESPIFSSDSEDEAERKKRRDSLPAVKGKDRKEIEKILDANIRGELGMLQVEGANSTCETERKG</sequence>
<name>A0AAV2SX49_MEGNR</name>
<reference evidence="2 3" key="1">
    <citation type="submission" date="2024-05" db="EMBL/GenBank/DDBJ databases">
        <authorList>
            <person name="Wallberg A."/>
        </authorList>
    </citation>
    <scope>NUCLEOTIDE SEQUENCE [LARGE SCALE GENOMIC DNA]</scope>
</reference>
<feature type="region of interest" description="Disordered" evidence="1">
    <location>
        <begin position="1"/>
        <end position="82"/>
    </location>
</feature>
<accession>A0AAV2SX49</accession>
<evidence type="ECO:0000256" key="1">
    <source>
        <dbReference type="SAM" id="MobiDB-lite"/>
    </source>
</evidence>
<organism evidence="2 3">
    <name type="scientific">Meganyctiphanes norvegica</name>
    <name type="common">Northern krill</name>
    <name type="synonym">Thysanopoda norvegica</name>
    <dbReference type="NCBI Taxonomy" id="48144"/>
    <lineage>
        <taxon>Eukaryota</taxon>
        <taxon>Metazoa</taxon>
        <taxon>Ecdysozoa</taxon>
        <taxon>Arthropoda</taxon>
        <taxon>Crustacea</taxon>
        <taxon>Multicrustacea</taxon>
        <taxon>Malacostraca</taxon>
        <taxon>Eumalacostraca</taxon>
        <taxon>Eucarida</taxon>
        <taxon>Euphausiacea</taxon>
        <taxon>Euphausiidae</taxon>
        <taxon>Meganyctiphanes</taxon>
    </lineage>
</organism>
<dbReference type="Proteomes" id="UP001497623">
    <property type="component" value="Unassembled WGS sequence"/>
</dbReference>
<dbReference type="AlphaFoldDB" id="A0AAV2SX49"/>
<evidence type="ECO:0000313" key="2">
    <source>
        <dbReference type="EMBL" id="CAL4250669.1"/>
    </source>
</evidence>
<keyword evidence="3" id="KW-1185">Reference proteome</keyword>
<comment type="caution">
    <text evidence="2">The sequence shown here is derived from an EMBL/GenBank/DDBJ whole genome shotgun (WGS) entry which is preliminary data.</text>
</comment>
<gene>
    <name evidence="2" type="ORF">MNOR_LOCUS41715</name>
</gene>
<evidence type="ECO:0000313" key="3">
    <source>
        <dbReference type="Proteomes" id="UP001497623"/>
    </source>
</evidence>
<proteinExistence type="predicted"/>
<dbReference type="EMBL" id="CAXKWB010166122">
    <property type="protein sequence ID" value="CAL4250669.1"/>
    <property type="molecule type" value="Genomic_DNA"/>
</dbReference>
<protein>
    <submittedName>
        <fullName evidence="2">Uncharacterized protein</fullName>
    </submittedName>
</protein>